<organism evidence="3 4">
    <name type="scientific">Deinandra increscens subsp. villosa</name>
    <dbReference type="NCBI Taxonomy" id="3103831"/>
    <lineage>
        <taxon>Eukaryota</taxon>
        <taxon>Viridiplantae</taxon>
        <taxon>Streptophyta</taxon>
        <taxon>Embryophyta</taxon>
        <taxon>Tracheophyta</taxon>
        <taxon>Spermatophyta</taxon>
        <taxon>Magnoliopsida</taxon>
        <taxon>eudicotyledons</taxon>
        <taxon>Gunneridae</taxon>
        <taxon>Pentapetalae</taxon>
        <taxon>asterids</taxon>
        <taxon>campanulids</taxon>
        <taxon>Asterales</taxon>
        <taxon>Asteraceae</taxon>
        <taxon>Asteroideae</taxon>
        <taxon>Heliantheae alliance</taxon>
        <taxon>Madieae</taxon>
        <taxon>Madiinae</taxon>
        <taxon>Deinandra</taxon>
    </lineage>
</organism>
<dbReference type="EMBL" id="JBCNJP010000010">
    <property type="protein sequence ID" value="KAK9071721.1"/>
    <property type="molecule type" value="Genomic_DNA"/>
</dbReference>
<dbReference type="GO" id="GO:0004197">
    <property type="term" value="F:cysteine-type endopeptidase activity"/>
    <property type="evidence" value="ECO:0007669"/>
    <property type="project" value="InterPro"/>
</dbReference>
<evidence type="ECO:0000259" key="2">
    <source>
        <dbReference type="Pfam" id="PF00656"/>
    </source>
</evidence>
<dbReference type="AlphaFoldDB" id="A0AAP0DC17"/>
<evidence type="ECO:0000256" key="1">
    <source>
        <dbReference type="ARBA" id="ARBA00009005"/>
    </source>
</evidence>
<accession>A0AAP0DC17</accession>
<feature type="domain" description="Peptidase C14 caspase" evidence="2">
    <location>
        <begin position="40"/>
        <end position="107"/>
    </location>
</feature>
<name>A0AAP0DC17_9ASTR</name>
<comment type="caution">
    <text evidence="3">The sequence shown here is derived from an EMBL/GenBank/DDBJ whole genome shotgun (WGS) entry which is preliminary data.</text>
</comment>
<keyword evidence="4" id="KW-1185">Reference proteome</keyword>
<sequence>MQLAVSAIKPLVHRGQPCYLEGRIEESKESCEKFTKEVTLVQDFTIEMDSHPHPTKRNIQEALRWLVRDNQPGDTVVFYFSGHGVWKPDFFDDEVDGFNESICTVDFRTADNRSPSGVYKGTSGKYVISISGCEDNQLAADTSASRSSSCIFARLVSRALILGAGANGDNGACLDRIMYGLILLMHITWFTSMQKVAIQEQITRVLSRLMLLVHQRMEACS</sequence>
<dbReference type="PANTHER" id="PTHR48104">
    <property type="entry name" value="METACASPASE-4"/>
    <property type="match status" value="1"/>
</dbReference>
<protein>
    <recommendedName>
        <fullName evidence="2">Peptidase C14 caspase domain-containing protein</fullName>
    </recommendedName>
</protein>
<dbReference type="GO" id="GO:0005737">
    <property type="term" value="C:cytoplasm"/>
    <property type="evidence" value="ECO:0007669"/>
    <property type="project" value="TreeGrafter"/>
</dbReference>
<gene>
    <name evidence="3" type="ORF">SSX86_008150</name>
</gene>
<proteinExistence type="inferred from homology"/>
<dbReference type="PANTHER" id="PTHR48104:SF2">
    <property type="entry name" value="METACASPASE-1-LIKE ISOFORM X1"/>
    <property type="match status" value="1"/>
</dbReference>
<dbReference type="Proteomes" id="UP001408789">
    <property type="component" value="Unassembled WGS sequence"/>
</dbReference>
<dbReference type="GO" id="GO:0006508">
    <property type="term" value="P:proteolysis"/>
    <property type="evidence" value="ECO:0007669"/>
    <property type="project" value="InterPro"/>
</dbReference>
<dbReference type="InterPro" id="IPR011600">
    <property type="entry name" value="Pept_C14_caspase"/>
</dbReference>
<comment type="similarity">
    <text evidence="1">Belongs to the peptidase C14B family.</text>
</comment>
<reference evidence="3 4" key="1">
    <citation type="submission" date="2024-04" db="EMBL/GenBank/DDBJ databases">
        <title>The reference genome of an endangered Asteraceae, Deinandra increscens subsp. villosa, native to the Central Coast of California.</title>
        <authorList>
            <person name="Guilliams M."/>
            <person name="Hasenstab-Lehman K."/>
            <person name="Meyer R."/>
            <person name="Mcevoy S."/>
        </authorList>
    </citation>
    <scope>NUCLEOTIDE SEQUENCE [LARGE SCALE GENOMIC DNA]</scope>
    <source>
        <tissue evidence="3">Leaf</tissue>
    </source>
</reference>
<dbReference type="Gene3D" id="3.40.50.12660">
    <property type="match status" value="1"/>
</dbReference>
<dbReference type="InterPro" id="IPR050452">
    <property type="entry name" value="Metacaspase"/>
</dbReference>
<evidence type="ECO:0000313" key="3">
    <source>
        <dbReference type="EMBL" id="KAK9071721.1"/>
    </source>
</evidence>
<dbReference type="Pfam" id="PF00656">
    <property type="entry name" value="Peptidase_C14"/>
    <property type="match status" value="1"/>
</dbReference>
<evidence type="ECO:0000313" key="4">
    <source>
        <dbReference type="Proteomes" id="UP001408789"/>
    </source>
</evidence>